<feature type="compositionally biased region" description="Low complexity" evidence="3">
    <location>
        <begin position="329"/>
        <end position="357"/>
    </location>
</feature>
<proteinExistence type="predicted"/>
<evidence type="ECO:0000256" key="3">
    <source>
        <dbReference type="SAM" id="MobiDB-lite"/>
    </source>
</evidence>
<feature type="region of interest" description="Disordered" evidence="3">
    <location>
        <begin position="265"/>
        <end position="376"/>
    </location>
</feature>
<dbReference type="GO" id="GO:0000786">
    <property type="term" value="C:nucleosome"/>
    <property type="evidence" value="ECO:0007669"/>
    <property type="project" value="InterPro"/>
</dbReference>
<dbReference type="Proteomes" id="UP001215280">
    <property type="component" value="Unassembled WGS sequence"/>
</dbReference>
<dbReference type="SUPFAM" id="SSF46785">
    <property type="entry name" value="Winged helix' DNA-binding domain"/>
    <property type="match status" value="1"/>
</dbReference>
<dbReference type="GO" id="GO:0003677">
    <property type="term" value="F:DNA binding"/>
    <property type="evidence" value="ECO:0007669"/>
    <property type="project" value="InterPro"/>
</dbReference>
<sequence>MQADSAGAVHFIHNAAPEDHDLKRQYLTLLTPKEVIDICLTLDIHVPVSLKRNIWPADFKAAIASKKNLVPKVEDTPTPIPAMGSLEPKPQAESKTPQPSSGHDEQPVAGPSTQPVPAQPVPSLLPPAQPYGFSTQPAYPHTPYYQAIPSGYPTYSYPYPPPPNGFPPGSYPPPTQPFPPPPPGYPQQHPFYHPSSHPEPPPIPHPVSEDTDLPSYEDMIVEGLNAVNDAEGMAPKDLFNWMAGRYPVQSNFRPSASQALQKAYRRGRFEKGTNGRYRLNPNWEGGNSSTRRATRRPQTANAMPNILHKPRIPALPFTAAPRPPPPQPVTAQASTSTSAAPSSQPTSAKPTPAETPKQTPPVGVPPPKPPNGPYEAAQNLLQTINFGRLFKLEDDERRGMSPVKSEAVTMSLAEHARAELQAQLALLAAQLEELAQQEDASQPLLDASAPKREDENDDDVEVL</sequence>
<feature type="region of interest" description="Disordered" evidence="3">
    <location>
        <begin position="438"/>
        <end position="463"/>
    </location>
</feature>
<organism evidence="5 6">
    <name type="scientific">Mycena maculata</name>
    <dbReference type="NCBI Taxonomy" id="230809"/>
    <lineage>
        <taxon>Eukaryota</taxon>
        <taxon>Fungi</taxon>
        <taxon>Dikarya</taxon>
        <taxon>Basidiomycota</taxon>
        <taxon>Agaricomycotina</taxon>
        <taxon>Agaricomycetes</taxon>
        <taxon>Agaricomycetidae</taxon>
        <taxon>Agaricales</taxon>
        <taxon>Marasmiineae</taxon>
        <taxon>Mycenaceae</taxon>
        <taxon>Mycena</taxon>
    </lineage>
</organism>
<protein>
    <recommendedName>
        <fullName evidence="1">Histone H1</fullName>
    </recommendedName>
</protein>
<evidence type="ECO:0000256" key="2">
    <source>
        <dbReference type="SAM" id="Coils"/>
    </source>
</evidence>
<dbReference type="InterPro" id="IPR036388">
    <property type="entry name" value="WH-like_DNA-bd_sf"/>
</dbReference>
<reference evidence="5" key="1">
    <citation type="submission" date="2023-03" db="EMBL/GenBank/DDBJ databases">
        <title>Massive genome expansion in bonnet fungi (Mycena s.s.) driven by repeated elements and novel gene families across ecological guilds.</title>
        <authorList>
            <consortium name="Lawrence Berkeley National Laboratory"/>
            <person name="Harder C.B."/>
            <person name="Miyauchi S."/>
            <person name="Viragh M."/>
            <person name="Kuo A."/>
            <person name="Thoen E."/>
            <person name="Andreopoulos B."/>
            <person name="Lu D."/>
            <person name="Skrede I."/>
            <person name="Drula E."/>
            <person name="Henrissat B."/>
            <person name="Morin E."/>
            <person name="Kohler A."/>
            <person name="Barry K."/>
            <person name="LaButti K."/>
            <person name="Morin E."/>
            <person name="Salamov A."/>
            <person name="Lipzen A."/>
            <person name="Mereny Z."/>
            <person name="Hegedus B."/>
            <person name="Baldrian P."/>
            <person name="Stursova M."/>
            <person name="Weitz H."/>
            <person name="Taylor A."/>
            <person name="Grigoriev I.V."/>
            <person name="Nagy L.G."/>
            <person name="Martin F."/>
            <person name="Kauserud H."/>
        </authorList>
    </citation>
    <scope>NUCLEOTIDE SEQUENCE</scope>
    <source>
        <strain evidence="5">CBHHK188m</strain>
    </source>
</reference>
<feature type="region of interest" description="Disordered" evidence="3">
    <location>
        <begin position="166"/>
        <end position="218"/>
    </location>
</feature>
<keyword evidence="6" id="KW-1185">Reference proteome</keyword>
<evidence type="ECO:0000256" key="1">
    <source>
        <dbReference type="ARBA" id="ARBA00020833"/>
    </source>
</evidence>
<feature type="domain" description="H15" evidence="4">
    <location>
        <begin position="212"/>
        <end position="281"/>
    </location>
</feature>
<comment type="caution">
    <text evidence="5">The sequence shown here is derived from an EMBL/GenBank/DDBJ whole genome shotgun (WGS) entry which is preliminary data.</text>
</comment>
<gene>
    <name evidence="5" type="ORF">DFH07DRAFT_949495</name>
</gene>
<dbReference type="AlphaFoldDB" id="A0AAD7KCE3"/>
<evidence type="ECO:0000259" key="4">
    <source>
        <dbReference type="PROSITE" id="PS51504"/>
    </source>
</evidence>
<dbReference type="PROSITE" id="PS51504">
    <property type="entry name" value="H15"/>
    <property type="match status" value="1"/>
</dbReference>
<feature type="region of interest" description="Disordered" evidence="3">
    <location>
        <begin position="72"/>
        <end position="133"/>
    </location>
</feature>
<name>A0AAD7KCE3_9AGAR</name>
<dbReference type="Gene3D" id="1.10.10.10">
    <property type="entry name" value="Winged helix-like DNA-binding domain superfamily/Winged helix DNA-binding domain"/>
    <property type="match status" value="1"/>
</dbReference>
<dbReference type="EMBL" id="JARJLG010000004">
    <property type="protein sequence ID" value="KAJ7781798.1"/>
    <property type="molecule type" value="Genomic_DNA"/>
</dbReference>
<accession>A0AAD7KCE3</accession>
<feature type="compositionally biased region" description="Low complexity" evidence="3">
    <location>
        <begin position="186"/>
        <end position="195"/>
    </location>
</feature>
<dbReference type="InterPro" id="IPR036390">
    <property type="entry name" value="WH_DNA-bd_sf"/>
</dbReference>
<feature type="compositionally biased region" description="Polar residues" evidence="3">
    <location>
        <begin position="285"/>
        <end position="302"/>
    </location>
</feature>
<feature type="coiled-coil region" evidence="2">
    <location>
        <begin position="410"/>
        <end position="437"/>
    </location>
</feature>
<keyword evidence="2" id="KW-0175">Coiled coil</keyword>
<feature type="compositionally biased region" description="Pro residues" evidence="3">
    <location>
        <begin position="117"/>
        <end position="129"/>
    </location>
</feature>
<evidence type="ECO:0000313" key="6">
    <source>
        <dbReference type="Proteomes" id="UP001215280"/>
    </source>
</evidence>
<dbReference type="InterPro" id="IPR005818">
    <property type="entry name" value="Histone_H1/H5_H15"/>
</dbReference>
<dbReference type="GO" id="GO:0006334">
    <property type="term" value="P:nucleosome assembly"/>
    <property type="evidence" value="ECO:0007669"/>
    <property type="project" value="InterPro"/>
</dbReference>
<dbReference type="Pfam" id="PF00538">
    <property type="entry name" value="Linker_histone"/>
    <property type="match status" value="1"/>
</dbReference>
<feature type="compositionally biased region" description="Pro residues" evidence="3">
    <location>
        <begin position="166"/>
        <end position="185"/>
    </location>
</feature>
<feature type="compositionally biased region" description="Pro residues" evidence="3">
    <location>
        <begin position="358"/>
        <end position="372"/>
    </location>
</feature>
<evidence type="ECO:0000313" key="5">
    <source>
        <dbReference type="EMBL" id="KAJ7781798.1"/>
    </source>
</evidence>